<dbReference type="InterPro" id="IPR036272">
    <property type="entry name" value="Methuselah_N_sf"/>
</dbReference>
<dbReference type="EnsemblMetazoa" id="AMIN011337-RA">
    <property type="protein sequence ID" value="AMIN011337-PA"/>
    <property type="gene ID" value="AMIN011337"/>
</dbReference>
<feature type="transmembrane region" description="Helical" evidence="10">
    <location>
        <begin position="192"/>
        <end position="210"/>
    </location>
</feature>
<dbReference type="GO" id="GO:0008528">
    <property type="term" value="F:G protein-coupled peptide receptor activity"/>
    <property type="evidence" value="ECO:0007669"/>
    <property type="project" value="TreeGrafter"/>
</dbReference>
<evidence type="ECO:0000313" key="13">
    <source>
        <dbReference type="EnsemblMetazoa" id="AMIN011337-PA"/>
    </source>
</evidence>
<dbReference type="Pfam" id="PF00002">
    <property type="entry name" value="7tm_2"/>
    <property type="match status" value="3"/>
</dbReference>
<feature type="transmembrane region" description="Helical" evidence="10">
    <location>
        <begin position="125"/>
        <end position="146"/>
    </location>
</feature>
<dbReference type="Gene3D" id="2.30.160.11">
    <property type="match status" value="1"/>
</dbReference>
<protein>
    <recommendedName>
        <fullName evidence="12">G-protein coupled receptors family 2 profile 2 domain-containing protein</fullName>
    </recommendedName>
</protein>
<evidence type="ECO:0000256" key="6">
    <source>
        <dbReference type="ARBA" id="ARBA00023040"/>
    </source>
</evidence>
<dbReference type="SUPFAM" id="SSF63877">
    <property type="entry name" value="Methuselah ectodomain"/>
    <property type="match status" value="3"/>
</dbReference>
<feature type="transmembrane region" description="Helical" evidence="10">
    <location>
        <begin position="824"/>
        <end position="846"/>
    </location>
</feature>
<feature type="chain" id="PRO_5008141586" description="G-protein coupled receptors family 2 profile 2 domain-containing protein" evidence="11">
    <location>
        <begin position="22"/>
        <end position="1395"/>
    </location>
</feature>
<dbReference type="STRING" id="112268.A0A182WLQ8"/>
<evidence type="ECO:0000256" key="7">
    <source>
        <dbReference type="ARBA" id="ARBA00023136"/>
    </source>
</evidence>
<dbReference type="VEuPathDB" id="VectorBase:AMIN011337"/>
<evidence type="ECO:0000256" key="3">
    <source>
        <dbReference type="ARBA" id="ARBA00022475"/>
    </source>
</evidence>
<dbReference type="Proteomes" id="UP000075920">
    <property type="component" value="Unassembled WGS sequence"/>
</dbReference>
<feature type="transmembrane region" description="Helical" evidence="10">
    <location>
        <begin position="1191"/>
        <end position="1212"/>
    </location>
</feature>
<dbReference type="Gene3D" id="1.20.1070.10">
    <property type="entry name" value="Rhodopsin 7-helix transmembrane proteins"/>
    <property type="match status" value="3"/>
</dbReference>
<evidence type="ECO:0000313" key="14">
    <source>
        <dbReference type="Proteomes" id="UP000075920"/>
    </source>
</evidence>
<feature type="transmembrane region" description="Helical" evidence="10">
    <location>
        <begin position="773"/>
        <end position="794"/>
    </location>
</feature>
<dbReference type="GO" id="GO:0007166">
    <property type="term" value="P:cell surface receptor signaling pathway"/>
    <property type="evidence" value="ECO:0007669"/>
    <property type="project" value="InterPro"/>
</dbReference>
<feature type="domain" description="G-protein coupled receptors family 2 profile 2" evidence="12">
    <location>
        <begin position="122"/>
        <end position="385"/>
    </location>
</feature>
<dbReference type="InterPro" id="IPR000832">
    <property type="entry name" value="GPCR_2_secretin-like"/>
</dbReference>
<accession>A0A182WLQ8</accession>
<keyword evidence="7 10" id="KW-0472">Membrane</keyword>
<feature type="transmembrane region" description="Helical" evidence="10">
    <location>
        <begin position="1154"/>
        <end position="1179"/>
    </location>
</feature>
<feature type="transmembrane region" description="Helical" evidence="10">
    <location>
        <begin position="736"/>
        <end position="761"/>
    </location>
</feature>
<reference evidence="13" key="2">
    <citation type="submission" date="2020-05" db="UniProtKB">
        <authorList>
            <consortium name="EnsemblMetazoa"/>
        </authorList>
    </citation>
    <scope>IDENTIFICATION</scope>
    <source>
        <strain evidence="13">MINIMUS1</strain>
    </source>
</reference>
<dbReference type="SUPFAM" id="SSF81321">
    <property type="entry name" value="Family A G protein-coupled receptor-like"/>
    <property type="match status" value="1"/>
</dbReference>
<feature type="transmembrane region" description="Helical" evidence="10">
    <location>
        <begin position="230"/>
        <end position="251"/>
    </location>
</feature>
<dbReference type="InterPro" id="IPR051384">
    <property type="entry name" value="Mth_GPCR"/>
</dbReference>
<evidence type="ECO:0000259" key="12">
    <source>
        <dbReference type="PROSITE" id="PS50261"/>
    </source>
</evidence>
<feature type="transmembrane region" description="Helical" evidence="10">
    <location>
        <begin position="1087"/>
        <end position="1108"/>
    </location>
</feature>
<feature type="signal peptide" evidence="11">
    <location>
        <begin position="1"/>
        <end position="21"/>
    </location>
</feature>
<keyword evidence="8" id="KW-0675">Receptor</keyword>
<feature type="domain" description="G-protein coupled receptors family 2 profile 2" evidence="12">
    <location>
        <begin position="666"/>
        <end position="928"/>
    </location>
</feature>
<feature type="transmembrane region" description="Helical" evidence="10">
    <location>
        <begin position="361"/>
        <end position="383"/>
    </location>
</feature>
<reference evidence="14" key="1">
    <citation type="submission" date="2013-03" db="EMBL/GenBank/DDBJ databases">
        <title>The Genome Sequence of Anopheles minimus MINIMUS1.</title>
        <authorList>
            <consortium name="The Broad Institute Genomics Platform"/>
            <person name="Neafsey D.E."/>
            <person name="Walton C."/>
            <person name="Walker B."/>
            <person name="Young S.K."/>
            <person name="Zeng Q."/>
            <person name="Gargeya S."/>
            <person name="Fitzgerald M."/>
            <person name="Haas B."/>
            <person name="Abouelleil A."/>
            <person name="Allen A.W."/>
            <person name="Alvarado L."/>
            <person name="Arachchi H.M."/>
            <person name="Berlin A.M."/>
            <person name="Chapman S.B."/>
            <person name="Gainer-Dewar J."/>
            <person name="Goldberg J."/>
            <person name="Griggs A."/>
            <person name="Gujja S."/>
            <person name="Hansen M."/>
            <person name="Howarth C."/>
            <person name="Imamovic A."/>
            <person name="Ireland A."/>
            <person name="Larimer J."/>
            <person name="McCowan C."/>
            <person name="Murphy C."/>
            <person name="Pearson M."/>
            <person name="Poon T.W."/>
            <person name="Priest M."/>
            <person name="Roberts A."/>
            <person name="Saif S."/>
            <person name="Shea T."/>
            <person name="Sisk P."/>
            <person name="Sykes S."/>
            <person name="Wortman J."/>
            <person name="Nusbaum C."/>
            <person name="Birren B."/>
        </authorList>
    </citation>
    <scope>NUCLEOTIDE SEQUENCE [LARGE SCALE GENOMIC DNA]</scope>
    <source>
        <strain evidence="14">MINIMUS1</strain>
    </source>
</reference>
<evidence type="ECO:0000256" key="4">
    <source>
        <dbReference type="ARBA" id="ARBA00022692"/>
    </source>
</evidence>
<feature type="transmembrane region" description="Helical" evidence="10">
    <location>
        <begin position="904"/>
        <end position="926"/>
    </location>
</feature>
<dbReference type="PANTHER" id="PTHR47154:SF2">
    <property type="entry name" value="G-PROTEIN COUPLED RECEPTOR MTH-RELATED"/>
    <property type="match status" value="1"/>
</dbReference>
<name>A0A182WLQ8_9DIPT</name>
<dbReference type="InterPro" id="IPR044860">
    <property type="entry name" value="Methusela_ecto_dom_1"/>
</dbReference>
<keyword evidence="9" id="KW-0807">Transducer</keyword>
<dbReference type="GO" id="GO:0005886">
    <property type="term" value="C:plasma membrane"/>
    <property type="evidence" value="ECO:0007669"/>
    <property type="project" value="UniProtKB-SubCell"/>
</dbReference>
<dbReference type="CDD" id="cd15039">
    <property type="entry name" value="7tmB3_Methuselah-like"/>
    <property type="match status" value="3"/>
</dbReference>
<keyword evidence="6" id="KW-0297">G-protein coupled receptor</keyword>
<comment type="similarity">
    <text evidence="2">Belongs to the G-protein coupled receptor 2 family. Mth subfamily.</text>
</comment>
<dbReference type="Pfam" id="PF06652">
    <property type="entry name" value="Methuselah_N"/>
    <property type="match status" value="1"/>
</dbReference>
<keyword evidence="3" id="KW-1003">Cell membrane</keyword>
<comment type="subcellular location">
    <subcellularLocation>
        <location evidence="1">Cell membrane</location>
        <topology evidence="1">Multi-pass membrane protein</topology>
    </subcellularLocation>
</comment>
<evidence type="ECO:0000256" key="8">
    <source>
        <dbReference type="ARBA" id="ARBA00023170"/>
    </source>
</evidence>
<feature type="transmembrane region" description="Helical" evidence="10">
    <location>
        <begin position="1322"/>
        <end position="1344"/>
    </location>
</feature>
<keyword evidence="5 10" id="KW-1133">Transmembrane helix</keyword>
<keyword evidence="11" id="KW-0732">Signal</keyword>
<dbReference type="PANTHER" id="PTHR47154">
    <property type="entry name" value="G-PROTEIN COUPLED RECEPTOR MTH-RELATED"/>
    <property type="match status" value="1"/>
</dbReference>
<dbReference type="PROSITE" id="PS50261">
    <property type="entry name" value="G_PROTEIN_RECEP_F2_4"/>
    <property type="match status" value="3"/>
</dbReference>
<feature type="transmembrane region" description="Helical" evidence="10">
    <location>
        <begin position="1242"/>
        <end position="1264"/>
    </location>
</feature>
<organism evidence="13 14">
    <name type="scientific">Anopheles minimus</name>
    <dbReference type="NCBI Taxonomy" id="112268"/>
    <lineage>
        <taxon>Eukaryota</taxon>
        <taxon>Metazoa</taxon>
        <taxon>Ecdysozoa</taxon>
        <taxon>Arthropoda</taxon>
        <taxon>Hexapoda</taxon>
        <taxon>Insecta</taxon>
        <taxon>Pterygota</taxon>
        <taxon>Neoptera</taxon>
        <taxon>Endopterygota</taxon>
        <taxon>Diptera</taxon>
        <taxon>Nematocera</taxon>
        <taxon>Culicoidea</taxon>
        <taxon>Culicidae</taxon>
        <taxon>Anophelinae</taxon>
        <taxon>Anopheles</taxon>
    </lineage>
</organism>
<feature type="transmembrane region" description="Helical" evidence="10">
    <location>
        <begin position="484"/>
        <end position="504"/>
    </location>
</feature>
<keyword evidence="4 10" id="KW-0812">Transmembrane</keyword>
<feature type="transmembrane region" description="Helical" evidence="10">
    <location>
        <begin position="281"/>
        <end position="306"/>
    </location>
</feature>
<evidence type="ECO:0000256" key="10">
    <source>
        <dbReference type="SAM" id="Phobius"/>
    </source>
</evidence>
<feature type="domain" description="G-protein coupled receptors family 2 profile 2" evidence="12">
    <location>
        <begin position="1084"/>
        <end position="1346"/>
    </location>
</feature>
<feature type="transmembrane region" description="Helical" evidence="10">
    <location>
        <begin position="669"/>
        <end position="691"/>
    </location>
</feature>
<feature type="transmembrane region" description="Helical" evidence="10">
    <location>
        <begin position="1296"/>
        <end position="1316"/>
    </location>
</feature>
<feature type="transmembrane region" description="Helical" evidence="10">
    <location>
        <begin position="703"/>
        <end position="724"/>
    </location>
</feature>
<evidence type="ECO:0000256" key="1">
    <source>
        <dbReference type="ARBA" id="ARBA00004651"/>
    </source>
</evidence>
<sequence>MYARIFACLLVLFGVRSSVCSLPCDFIDSVNITDGERLPNNEIRHNGVIYNETYYRVIDYEYEDFATKKFVPSYIRGCLCANGSLNIAGVDIVQRNQYCLAPRPNSTFVSALVCFVSSEEFKYNLYPVGMLLSVPFLLLTFFVYACIPDLRNMHGKSLMCYVLGLSVGYTVLSMVQLSVFPGSSWSCMISGYIVYFSFMVSFFWLNVMSFDIYWTFKGVTGVRSSETKKFLFYSLYAWGCPILLVSSAIFADFTDFLPHYLRPQFGTTRCLFVDSKFIEFLYLYMPLLILVFMNVVFFVITALRIYKIQCETSVVRRGDSKRHTKLDNDRDRFGLYLRLFIVMGVTWSLEIISWAVDNNAWIFYVSDVCNCIQGFLIFALFVLKHKIKRLIYKKFGIREIKQEQKMSSCSTRTTATMVSSYHESKSDNPLVTQSTNAIPSKTGLCLVPNSSPADRTDQGRDMSLTVTKRVSYRRTIRQRPVARYWWHRVDVGVVLLCFGVLIVIGDADSADPCPHSESVDISNGTQDADGTIEHDGIRYSTAQYFRDNSSELRGCVCLLRECFHICCTADTPKGEPCPHDDIKVNYSFGGVHETRNLRDNPYYHFLYFQPECSGSLLTLEGDEYVLHSDGVLAYGASKYKPQRYCFQTAEPLAYAGYCETVDVYAMHRMYSVGILISLPFLVGTFVVYALLPEMQNIPGKSLMCYVAALTVGYLLLGLMRFNVFGYRSSWCIGFGYLVYAALLTSFFWLNVMAFDIFWTFGGSRGWTSERTKFLYYSLYAWGVPLLIVGLVALFDNTEFIHESMRPNIGMERCFFSTERLIGFLYMYLPMLLLVSANVAFFAVTAVRIYRMEQATATALSGDSRRHTKYEKDRNRYSLYLRLFIIMGVTWTVEIITFLVGESTWLIYLVDICNCLTGISIFILFVWKQKVKQLLLKRFGFKQAVANRNEQNTNSTISTTRSTDLKTARKCVYVCCFHIDQTKCEESSLPLNRSATDRDSWLDGVLEVVDLRESREFWLIYATPPAWNFMPGYSLQISGHEGELINDGSFAYGTKVYASRTYCINPAEDSMPHVWIKETDEHFEVHRWHSLGMIISLPFLVATLIVYALIPDLRNIPGKSLMCYVFALTCSYLVLVLIKRSVFDSTPDWCTGIGYAYYFSLMTSFFWLNVMAFDIYWTFGGRSRTTTDQGKFLLYCCYGFGCPVVFLAIALVADHTELMYASLRPGFGDGQCLFKGNQLVSFLYLYAPMVLLVSANLFFFISTAVKINSIERTTAAALQGESGRHGKYTNDRNRYGLYVRLFVVMGVTWTFEFITWLVDAENWLIHVTDVCNCISGVFIFFLFVWKRKVWKLLQQRLSGKEVRKHNQVLFSVSGTRTTNLASARKQSAFKMDTSSF</sequence>
<dbReference type="InterPro" id="IPR017981">
    <property type="entry name" value="GPCR_2-like_7TM"/>
</dbReference>
<evidence type="ECO:0000256" key="2">
    <source>
        <dbReference type="ARBA" id="ARBA00008979"/>
    </source>
</evidence>
<feature type="transmembrane region" description="Helical" evidence="10">
    <location>
        <begin position="878"/>
        <end position="898"/>
    </location>
</feature>
<feature type="transmembrane region" description="Helical" evidence="10">
    <location>
        <begin position="335"/>
        <end position="355"/>
    </location>
</feature>
<evidence type="ECO:0000256" key="11">
    <source>
        <dbReference type="SAM" id="SignalP"/>
    </source>
</evidence>
<keyword evidence="14" id="KW-1185">Reference proteome</keyword>
<evidence type="ECO:0000256" key="9">
    <source>
        <dbReference type="ARBA" id="ARBA00023224"/>
    </source>
</evidence>
<proteinExistence type="inferred from homology"/>
<dbReference type="InterPro" id="IPR010596">
    <property type="entry name" value="Methuselah_N_dom"/>
</dbReference>
<feature type="transmembrane region" description="Helical" evidence="10">
    <location>
        <begin position="158"/>
        <end position="180"/>
    </location>
</feature>
<evidence type="ECO:0000256" key="5">
    <source>
        <dbReference type="ARBA" id="ARBA00022989"/>
    </source>
</evidence>